<proteinExistence type="inferred from homology"/>
<keyword evidence="4" id="KW-0963">Cytoplasm</keyword>
<feature type="domain" description="PPIase FKBP-type" evidence="11">
    <location>
        <begin position="10"/>
        <end position="85"/>
    </location>
</feature>
<dbReference type="InterPro" id="IPR001179">
    <property type="entry name" value="PPIase_FKBP_dom"/>
</dbReference>
<evidence type="ECO:0000313" key="13">
    <source>
        <dbReference type="Proteomes" id="UP000614469"/>
    </source>
</evidence>
<dbReference type="InterPro" id="IPR046357">
    <property type="entry name" value="PPIase_dom_sf"/>
</dbReference>
<dbReference type="GO" id="GO:0003755">
    <property type="term" value="F:peptidyl-prolyl cis-trans isomerase activity"/>
    <property type="evidence" value="ECO:0007669"/>
    <property type="project" value="UniProtKB-UniRule"/>
</dbReference>
<dbReference type="EC" id="5.2.1.8" evidence="10"/>
<organism evidence="12 13">
    <name type="scientific">Candidatus Desulfolinea nitratireducens</name>
    <dbReference type="NCBI Taxonomy" id="2841698"/>
    <lineage>
        <taxon>Bacteria</taxon>
        <taxon>Bacillati</taxon>
        <taxon>Chloroflexota</taxon>
        <taxon>Anaerolineae</taxon>
        <taxon>Anaerolineales</taxon>
        <taxon>Anaerolineales incertae sedis</taxon>
        <taxon>Candidatus Desulfolinea</taxon>
    </lineage>
</organism>
<dbReference type="PANTHER" id="PTHR47861">
    <property type="entry name" value="FKBP-TYPE PEPTIDYL-PROLYL CIS-TRANS ISOMERASE SLYD"/>
    <property type="match status" value="1"/>
</dbReference>
<dbReference type="GO" id="GO:0005737">
    <property type="term" value="C:cytoplasm"/>
    <property type="evidence" value="ECO:0007669"/>
    <property type="project" value="UniProtKB-SubCell"/>
</dbReference>
<evidence type="ECO:0000259" key="11">
    <source>
        <dbReference type="PROSITE" id="PS50059"/>
    </source>
</evidence>
<dbReference type="Pfam" id="PF00254">
    <property type="entry name" value="FKBP_C"/>
    <property type="match status" value="1"/>
</dbReference>
<dbReference type="GO" id="GO:0042026">
    <property type="term" value="P:protein refolding"/>
    <property type="evidence" value="ECO:0007669"/>
    <property type="project" value="UniProtKB-ARBA"/>
</dbReference>
<evidence type="ECO:0000256" key="6">
    <source>
        <dbReference type="ARBA" id="ARBA00023186"/>
    </source>
</evidence>
<name>A0A8J6THU6_9CHLR</name>
<evidence type="ECO:0000256" key="5">
    <source>
        <dbReference type="ARBA" id="ARBA00023110"/>
    </source>
</evidence>
<dbReference type="PROSITE" id="PS50059">
    <property type="entry name" value="FKBP_PPIASE"/>
    <property type="match status" value="1"/>
</dbReference>
<dbReference type="EMBL" id="JACNJN010000087">
    <property type="protein sequence ID" value="MBC8335040.1"/>
    <property type="molecule type" value="Genomic_DNA"/>
</dbReference>
<comment type="caution">
    <text evidence="12">The sequence shown here is derived from an EMBL/GenBank/DDBJ whole genome shotgun (WGS) entry which is preliminary data.</text>
</comment>
<keyword evidence="7 9" id="KW-0413">Isomerase</keyword>
<evidence type="ECO:0000256" key="9">
    <source>
        <dbReference type="PROSITE-ProRule" id="PRU00277"/>
    </source>
</evidence>
<accession>A0A8J6THU6</accession>
<comment type="similarity">
    <text evidence="3 10">Belongs to the FKBP-type PPIase family.</text>
</comment>
<reference evidence="12 13" key="1">
    <citation type="submission" date="2020-08" db="EMBL/GenBank/DDBJ databases">
        <title>Bridging the membrane lipid divide: bacteria of the FCB group superphylum have the potential to synthesize archaeal ether lipids.</title>
        <authorList>
            <person name="Villanueva L."/>
            <person name="Von Meijenfeldt F.A.B."/>
            <person name="Westbye A.B."/>
            <person name="Yadav S."/>
            <person name="Hopmans E.C."/>
            <person name="Dutilh B.E."/>
            <person name="Sinninghe Damste J.S."/>
        </authorList>
    </citation>
    <scope>NUCLEOTIDE SEQUENCE [LARGE SCALE GENOMIC DNA]</scope>
    <source>
        <strain evidence="12">NIOZ-UU36</strain>
    </source>
</reference>
<evidence type="ECO:0000256" key="3">
    <source>
        <dbReference type="ARBA" id="ARBA00006577"/>
    </source>
</evidence>
<comment type="function">
    <text evidence="8">Also involved in hydrogenase metallocenter assembly, probably by participating in the nickel insertion step. This function in hydrogenase biosynthesis requires chaperone activity and the presence of the metal-binding domain, but not PPIase activity.</text>
</comment>
<comment type="subcellular location">
    <subcellularLocation>
        <location evidence="2">Cytoplasm</location>
    </subcellularLocation>
</comment>
<evidence type="ECO:0000256" key="8">
    <source>
        <dbReference type="ARBA" id="ARBA00037071"/>
    </source>
</evidence>
<keyword evidence="6" id="KW-0143">Chaperone</keyword>
<gene>
    <name evidence="12" type="ORF">H8E29_07240</name>
</gene>
<evidence type="ECO:0000256" key="2">
    <source>
        <dbReference type="ARBA" id="ARBA00004496"/>
    </source>
</evidence>
<dbReference type="Proteomes" id="UP000614469">
    <property type="component" value="Unassembled WGS sequence"/>
</dbReference>
<protein>
    <recommendedName>
        <fullName evidence="10">Peptidyl-prolyl cis-trans isomerase</fullName>
        <ecNumber evidence="10">5.2.1.8</ecNumber>
    </recommendedName>
</protein>
<dbReference type="SUPFAM" id="SSF54534">
    <property type="entry name" value="FKBP-like"/>
    <property type="match status" value="1"/>
</dbReference>
<evidence type="ECO:0000256" key="10">
    <source>
        <dbReference type="RuleBase" id="RU003915"/>
    </source>
</evidence>
<dbReference type="AlphaFoldDB" id="A0A8J6THU6"/>
<keyword evidence="5 9" id="KW-0697">Rotamase</keyword>
<evidence type="ECO:0000256" key="7">
    <source>
        <dbReference type="ARBA" id="ARBA00023235"/>
    </source>
</evidence>
<sequence length="163" mass="18395">MSEENVVKNDLVVAMDYSLTVDSKVIDSSEEREPLEFLQGHGNIIPGLEREILGMRIGESKEVIVSPAEGYGETEEDAFMEVPANQFPENIPVEVGTEIQIENEDGEPAYARIDKIENNMAELNFNHPLAGKELHFAIKIITIRDPTEEEMKHGHVHNHDHEH</sequence>
<evidence type="ECO:0000256" key="4">
    <source>
        <dbReference type="ARBA" id="ARBA00022490"/>
    </source>
</evidence>
<evidence type="ECO:0000313" key="12">
    <source>
        <dbReference type="EMBL" id="MBC8335040.1"/>
    </source>
</evidence>
<dbReference type="PANTHER" id="PTHR47861:SF3">
    <property type="entry name" value="FKBP-TYPE PEPTIDYL-PROLYL CIS-TRANS ISOMERASE SLYD"/>
    <property type="match status" value="1"/>
</dbReference>
<dbReference type="Gene3D" id="3.10.50.40">
    <property type="match status" value="1"/>
</dbReference>
<evidence type="ECO:0000256" key="1">
    <source>
        <dbReference type="ARBA" id="ARBA00000971"/>
    </source>
</evidence>
<comment type="catalytic activity">
    <reaction evidence="1 9 10">
        <text>[protein]-peptidylproline (omega=180) = [protein]-peptidylproline (omega=0)</text>
        <dbReference type="Rhea" id="RHEA:16237"/>
        <dbReference type="Rhea" id="RHEA-COMP:10747"/>
        <dbReference type="Rhea" id="RHEA-COMP:10748"/>
        <dbReference type="ChEBI" id="CHEBI:83833"/>
        <dbReference type="ChEBI" id="CHEBI:83834"/>
        <dbReference type="EC" id="5.2.1.8"/>
    </reaction>
</comment>